<feature type="region of interest" description="Disordered" evidence="1">
    <location>
        <begin position="224"/>
        <end position="251"/>
    </location>
</feature>
<sequence length="429" mass="45864">MSRKFFMRRATAVSATAPAKAGDANGKDTISNSLPRSGQFSDASTGVAPAAEGATTPGQTLPTPALSLSLTPSLLSTLPAEFAPSTTEPKKRRRTPSLLHAQTIAALGSCVVEATRKPAQGRRRNRALRKKASSKGTKAAFNKDGTVFTCELESAFDQIWQDFCIKGGSGTDTSSLNFDYSGHSRNRSEDSRMSAPANVTIVDTSATMLGDVDEGGMLYYGETSHSQEEPSILDEDSSSTRPTSTDNATQRFSLFRSLSQSTSRSSARRGSVLLQRISRRYSTSNDNAEAVAPAIDFTLQLRERATATAETAKGTEAAQGLTERSASLRSGRQTPPQSVAKSRLRLRSLATNDTTEEEGRAAWGLAPVSPDELTASIAPSQSSQKSESPVDTRRDGAAPRSFLTWKRAAPLRVLTQRFAGIGKRFGTAR</sequence>
<dbReference type="Proteomes" id="UP000271241">
    <property type="component" value="Unassembled WGS sequence"/>
</dbReference>
<dbReference type="EMBL" id="KZ993071">
    <property type="protein sequence ID" value="RKP05640.1"/>
    <property type="molecule type" value="Genomic_DNA"/>
</dbReference>
<dbReference type="AlphaFoldDB" id="A0A4P9XK79"/>
<evidence type="ECO:0000256" key="1">
    <source>
        <dbReference type="SAM" id="MobiDB-lite"/>
    </source>
</evidence>
<proteinExistence type="predicted"/>
<reference evidence="3" key="1">
    <citation type="journal article" date="2018" name="Nat. Microbiol.">
        <title>Leveraging single-cell genomics to expand the fungal tree of life.</title>
        <authorList>
            <person name="Ahrendt S.R."/>
            <person name="Quandt C.A."/>
            <person name="Ciobanu D."/>
            <person name="Clum A."/>
            <person name="Salamov A."/>
            <person name="Andreopoulos B."/>
            <person name="Cheng J.F."/>
            <person name="Woyke T."/>
            <person name="Pelin A."/>
            <person name="Henrissat B."/>
            <person name="Reynolds N.K."/>
            <person name="Benny G.L."/>
            <person name="Smith M.E."/>
            <person name="James T.Y."/>
            <person name="Grigoriev I.V."/>
        </authorList>
    </citation>
    <scope>NUCLEOTIDE SEQUENCE [LARGE SCALE GENOMIC DNA]</scope>
    <source>
        <strain evidence="3">RSA 1356</strain>
    </source>
</reference>
<feature type="compositionally biased region" description="Polar residues" evidence="1">
    <location>
        <begin position="239"/>
        <end position="249"/>
    </location>
</feature>
<feature type="compositionally biased region" description="Low complexity" evidence="1">
    <location>
        <begin position="11"/>
        <end position="21"/>
    </location>
</feature>
<feature type="compositionally biased region" description="Low complexity" evidence="1">
    <location>
        <begin position="307"/>
        <end position="318"/>
    </location>
</feature>
<feature type="compositionally biased region" description="Polar residues" evidence="1">
    <location>
        <begin position="28"/>
        <end position="44"/>
    </location>
</feature>
<feature type="compositionally biased region" description="Basic and acidic residues" evidence="1">
    <location>
        <begin position="388"/>
        <end position="397"/>
    </location>
</feature>
<feature type="compositionally biased region" description="Polar residues" evidence="1">
    <location>
        <begin position="322"/>
        <end position="340"/>
    </location>
</feature>
<feature type="region of interest" description="Disordered" evidence="1">
    <location>
        <begin position="307"/>
        <end position="401"/>
    </location>
</feature>
<keyword evidence="3" id="KW-1185">Reference proteome</keyword>
<accession>A0A4P9XK79</accession>
<evidence type="ECO:0000313" key="3">
    <source>
        <dbReference type="Proteomes" id="UP000271241"/>
    </source>
</evidence>
<feature type="compositionally biased region" description="Polar residues" evidence="1">
    <location>
        <begin position="377"/>
        <end position="387"/>
    </location>
</feature>
<organism evidence="2 3">
    <name type="scientific">Thamnocephalis sphaerospora</name>
    <dbReference type="NCBI Taxonomy" id="78915"/>
    <lineage>
        <taxon>Eukaryota</taxon>
        <taxon>Fungi</taxon>
        <taxon>Fungi incertae sedis</taxon>
        <taxon>Zoopagomycota</taxon>
        <taxon>Zoopagomycotina</taxon>
        <taxon>Zoopagomycetes</taxon>
        <taxon>Zoopagales</taxon>
        <taxon>Sigmoideomycetaceae</taxon>
        <taxon>Thamnocephalis</taxon>
    </lineage>
</organism>
<gene>
    <name evidence="2" type="ORF">THASP1DRAFT_25893</name>
</gene>
<evidence type="ECO:0000313" key="2">
    <source>
        <dbReference type="EMBL" id="RKP05640.1"/>
    </source>
</evidence>
<name>A0A4P9XK79_9FUNG</name>
<feature type="region of interest" description="Disordered" evidence="1">
    <location>
        <begin position="11"/>
        <end position="66"/>
    </location>
</feature>
<protein>
    <submittedName>
        <fullName evidence="2">Uncharacterized protein</fullName>
    </submittedName>
</protein>